<evidence type="ECO:0000313" key="1">
    <source>
        <dbReference type="EMBL" id="MBB5054364.1"/>
    </source>
</evidence>
<protein>
    <submittedName>
        <fullName evidence="1">Uncharacterized protein (DUF924 family)</fullName>
    </submittedName>
</protein>
<gene>
    <name evidence="1" type="ORF">HNQ36_004366</name>
</gene>
<dbReference type="InterPro" id="IPR010323">
    <property type="entry name" value="DUF924"/>
</dbReference>
<proteinExistence type="predicted"/>
<dbReference type="Gene3D" id="1.20.58.320">
    <property type="entry name" value="TPR-like"/>
    <property type="match status" value="1"/>
</dbReference>
<dbReference type="SUPFAM" id="SSF48452">
    <property type="entry name" value="TPR-like"/>
    <property type="match status" value="1"/>
</dbReference>
<dbReference type="Pfam" id="PF06041">
    <property type="entry name" value="DUF924"/>
    <property type="match status" value="1"/>
</dbReference>
<dbReference type="RefSeq" id="WP_184088485.1">
    <property type="nucleotide sequence ID" value="NZ_JACHIJ010000007.1"/>
</dbReference>
<accession>A0A840N705</accession>
<dbReference type="AlphaFoldDB" id="A0A840N705"/>
<reference evidence="1 2" key="1">
    <citation type="submission" date="2020-08" db="EMBL/GenBank/DDBJ databases">
        <title>Genomic Encyclopedia of Type Strains, Phase IV (KMG-IV): sequencing the most valuable type-strain genomes for metagenomic binning, comparative biology and taxonomic classification.</title>
        <authorList>
            <person name="Goeker M."/>
        </authorList>
    </citation>
    <scope>NUCLEOTIDE SEQUENCE [LARGE SCALE GENOMIC DNA]</scope>
    <source>
        <strain evidence="1 2">DSM 17498</strain>
    </source>
</reference>
<comment type="caution">
    <text evidence="1">The sequence shown here is derived from an EMBL/GenBank/DDBJ whole genome shotgun (WGS) entry which is preliminary data.</text>
</comment>
<sequence length="213" mass="23585">MSPSQLAPSSEEAFIEQEFHAGHEAHRRQTSPPPVASATASGIVDFWRNAGPAMWFAKDAGFDRDFRERFLTAHEAAVRGELEDWPVTPHGALALVILLDQFPRNAFRGTPRMYATDAMAREAATAAIDAGHDEAVGELRLFFYLPFGHSEDVVDQERSVALARALGEPNLSHAKGHRDIVRRFGRFPHRNPILGRAMTAEEQQFLDHGGYAG</sequence>
<name>A0A840N705_9BRAD</name>
<dbReference type="InterPro" id="IPR011990">
    <property type="entry name" value="TPR-like_helical_dom_sf"/>
</dbReference>
<evidence type="ECO:0000313" key="2">
    <source>
        <dbReference type="Proteomes" id="UP000521227"/>
    </source>
</evidence>
<dbReference type="EMBL" id="JACHIJ010000007">
    <property type="protein sequence ID" value="MBB5054364.1"/>
    <property type="molecule type" value="Genomic_DNA"/>
</dbReference>
<organism evidence="1 2">
    <name type="scientific">Afipia massiliensis</name>
    <dbReference type="NCBI Taxonomy" id="211460"/>
    <lineage>
        <taxon>Bacteria</taxon>
        <taxon>Pseudomonadati</taxon>
        <taxon>Pseudomonadota</taxon>
        <taxon>Alphaproteobacteria</taxon>
        <taxon>Hyphomicrobiales</taxon>
        <taxon>Nitrobacteraceae</taxon>
        <taxon>Afipia</taxon>
    </lineage>
</organism>
<dbReference type="Proteomes" id="UP000521227">
    <property type="component" value="Unassembled WGS sequence"/>
</dbReference>
<dbReference type="Gene3D" id="1.25.40.10">
    <property type="entry name" value="Tetratricopeptide repeat domain"/>
    <property type="match status" value="1"/>
</dbReference>